<feature type="domain" description="RNA polymerase sigma-70 region 2" evidence="5">
    <location>
        <begin position="18"/>
        <end position="77"/>
    </location>
</feature>
<proteinExistence type="inferred from homology"/>
<keyword evidence="8" id="KW-1185">Reference proteome</keyword>
<dbReference type="AlphaFoldDB" id="A0A5B7SPR7"/>
<sequence length="168" mass="19822">MKNENICDLFLNQYESLKQHSYFICKDKEMSEDIVQETFLYMFSKYGEVDEKIKNKSGFLYKAIKYATYNELKKRRKTVDIADHNTGEDSLRNDFLLEDLITKSIAAIPERRREVFRLRRLRNLKVNEIAKIMDITPKTVENHITIALKALKKDFHLYDPNFSGQATG</sequence>
<dbReference type="SUPFAM" id="SSF88659">
    <property type="entry name" value="Sigma3 and sigma4 domains of RNA polymerase sigma factors"/>
    <property type="match status" value="1"/>
</dbReference>
<protein>
    <submittedName>
        <fullName evidence="7">Sigma-70 family RNA polymerase sigma factor</fullName>
    </submittedName>
</protein>
<dbReference type="InterPro" id="IPR013324">
    <property type="entry name" value="RNA_pol_sigma_r3/r4-like"/>
</dbReference>
<reference evidence="7 8" key="1">
    <citation type="submission" date="2019-05" db="EMBL/GenBank/DDBJ databases">
        <title>Genome sequencing of F202Z8.</title>
        <authorList>
            <person name="Kwon Y.M."/>
        </authorList>
    </citation>
    <scope>NUCLEOTIDE SEQUENCE [LARGE SCALE GENOMIC DNA]</scope>
    <source>
        <strain evidence="7 8">F202Z8</strain>
    </source>
</reference>
<evidence type="ECO:0000313" key="7">
    <source>
        <dbReference type="EMBL" id="QCX00675.1"/>
    </source>
</evidence>
<dbReference type="SUPFAM" id="SSF88946">
    <property type="entry name" value="Sigma2 domain of RNA polymerase sigma factors"/>
    <property type="match status" value="1"/>
</dbReference>
<keyword evidence="2" id="KW-0805">Transcription regulation</keyword>
<dbReference type="Pfam" id="PF08281">
    <property type="entry name" value="Sigma70_r4_2"/>
    <property type="match status" value="1"/>
</dbReference>
<dbReference type="KEGG" id="asag:FGM00_11360"/>
<evidence type="ECO:0000256" key="1">
    <source>
        <dbReference type="ARBA" id="ARBA00010641"/>
    </source>
</evidence>
<keyword evidence="3" id="KW-0731">Sigma factor</keyword>
<dbReference type="PANTHER" id="PTHR43133">
    <property type="entry name" value="RNA POLYMERASE ECF-TYPE SIGMA FACTO"/>
    <property type="match status" value="1"/>
</dbReference>
<dbReference type="Pfam" id="PF04542">
    <property type="entry name" value="Sigma70_r2"/>
    <property type="match status" value="1"/>
</dbReference>
<dbReference type="PANTHER" id="PTHR43133:SF46">
    <property type="entry name" value="RNA POLYMERASE SIGMA-70 FACTOR ECF SUBFAMILY"/>
    <property type="match status" value="1"/>
</dbReference>
<accession>A0A5B7SPR7</accession>
<gene>
    <name evidence="7" type="ORF">FGM00_11360</name>
</gene>
<dbReference type="InterPro" id="IPR013249">
    <property type="entry name" value="RNA_pol_sigma70_r4_t2"/>
</dbReference>
<dbReference type="InterPro" id="IPR013325">
    <property type="entry name" value="RNA_pol_sigma_r2"/>
</dbReference>
<dbReference type="RefSeq" id="WP_138853020.1">
    <property type="nucleotide sequence ID" value="NZ_CP040710.1"/>
</dbReference>
<dbReference type="Gene3D" id="1.10.10.10">
    <property type="entry name" value="Winged helix-like DNA-binding domain superfamily/Winged helix DNA-binding domain"/>
    <property type="match status" value="1"/>
</dbReference>
<evidence type="ECO:0000259" key="6">
    <source>
        <dbReference type="Pfam" id="PF08281"/>
    </source>
</evidence>
<evidence type="ECO:0000313" key="8">
    <source>
        <dbReference type="Proteomes" id="UP000310017"/>
    </source>
</evidence>
<dbReference type="Proteomes" id="UP000310017">
    <property type="component" value="Chromosome"/>
</dbReference>
<dbReference type="Gene3D" id="1.10.1740.10">
    <property type="match status" value="1"/>
</dbReference>
<organism evidence="7 8">
    <name type="scientific">Aggregatimonas sangjinii</name>
    <dbReference type="NCBI Taxonomy" id="2583587"/>
    <lineage>
        <taxon>Bacteria</taxon>
        <taxon>Pseudomonadati</taxon>
        <taxon>Bacteroidota</taxon>
        <taxon>Flavobacteriia</taxon>
        <taxon>Flavobacteriales</taxon>
        <taxon>Flavobacteriaceae</taxon>
        <taxon>Aggregatimonas</taxon>
    </lineage>
</organism>
<dbReference type="EMBL" id="CP040710">
    <property type="protein sequence ID" value="QCX00675.1"/>
    <property type="molecule type" value="Genomic_DNA"/>
</dbReference>
<dbReference type="GO" id="GO:0006352">
    <property type="term" value="P:DNA-templated transcription initiation"/>
    <property type="evidence" value="ECO:0007669"/>
    <property type="project" value="InterPro"/>
</dbReference>
<dbReference type="GO" id="GO:0016987">
    <property type="term" value="F:sigma factor activity"/>
    <property type="evidence" value="ECO:0007669"/>
    <property type="project" value="UniProtKB-KW"/>
</dbReference>
<feature type="domain" description="RNA polymerase sigma factor 70 region 4 type 2" evidence="6">
    <location>
        <begin position="100"/>
        <end position="151"/>
    </location>
</feature>
<dbReference type="InterPro" id="IPR036388">
    <property type="entry name" value="WH-like_DNA-bd_sf"/>
</dbReference>
<dbReference type="InterPro" id="IPR014284">
    <property type="entry name" value="RNA_pol_sigma-70_dom"/>
</dbReference>
<dbReference type="GO" id="GO:0003677">
    <property type="term" value="F:DNA binding"/>
    <property type="evidence" value="ECO:0007669"/>
    <property type="project" value="InterPro"/>
</dbReference>
<comment type="similarity">
    <text evidence="1">Belongs to the sigma-70 factor family. ECF subfamily.</text>
</comment>
<dbReference type="InterPro" id="IPR007627">
    <property type="entry name" value="RNA_pol_sigma70_r2"/>
</dbReference>
<evidence type="ECO:0000256" key="3">
    <source>
        <dbReference type="ARBA" id="ARBA00023082"/>
    </source>
</evidence>
<evidence type="ECO:0000256" key="4">
    <source>
        <dbReference type="ARBA" id="ARBA00023163"/>
    </source>
</evidence>
<keyword evidence="4" id="KW-0804">Transcription</keyword>
<dbReference type="NCBIfam" id="TIGR02937">
    <property type="entry name" value="sigma70-ECF"/>
    <property type="match status" value="1"/>
</dbReference>
<dbReference type="OrthoDB" id="665981at2"/>
<name>A0A5B7SPR7_9FLAO</name>
<dbReference type="InterPro" id="IPR039425">
    <property type="entry name" value="RNA_pol_sigma-70-like"/>
</dbReference>
<evidence type="ECO:0000259" key="5">
    <source>
        <dbReference type="Pfam" id="PF04542"/>
    </source>
</evidence>
<evidence type="ECO:0000256" key="2">
    <source>
        <dbReference type="ARBA" id="ARBA00023015"/>
    </source>
</evidence>